<feature type="transmembrane region" description="Helical" evidence="2">
    <location>
        <begin position="17"/>
        <end position="37"/>
    </location>
</feature>
<dbReference type="VEuPathDB" id="TriTrypDB:ECC02_000445"/>
<evidence type="ECO:0000313" key="3">
    <source>
        <dbReference type="EMBL" id="KAF5226322.1"/>
    </source>
</evidence>
<comment type="caution">
    <text evidence="3">The sequence shown here is derived from an EMBL/GenBank/DDBJ whole genome shotgun (WGS) entry which is preliminary data.</text>
</comment>
<dbReference type="Proteomes" id="UP000583944">
    <property type="component" value="Unassembled WGS sequence"/>
</dbReference>
<sequence>MNEAVCHLIDKQFESYIYIYIYIIYIYIYIFVCFWSGGGGSEKPITLFFSLLESFNACLHFAVYMLSFFRLLVLCSLVMSLWTGKDATHTRSICVALGIVLGFCIFSYTSVWNKRRKRAGHVAESSEQSVTPKGRGTSGHTTYGPPQCANELQSQTLSGGNTQRERQSLWRTSSAREEYKKTPTSQTETTPLFLSTVKHSGGCSANVGSTIFLEKPSSTLGFDSEVVVGHFAMYMAGCFTQESVMYRFPIEIKRYVHVDGSIITLVAEDLGNVEVSMTTESYKTRCIERAREEAVQQQTYFKVQHDTLASDIVTTVMERYACIYIGPSPMVTLSFFLVQNHIAYVFQLQSHANDYGLHLTDFLYTIQSVRMEKYPRVVSGKVRHALISNLGGEAYLVDLPPQFIVTCTKVTDFLSLHYRHANAWSGEVLTWAPKQKNASNQGNGNHSSNANHDVNNVITLIPGKLFIVSHWQSNSEVSATVMDEVKGLLEAVSAFLTKIVGKQLPSSLYVSSDLEMPLPPIQCFTTNVCTHTADPFITMFVLAKDAGIFELEVGALEVSGITELTHRLNCNFSKSLRLHHGETASGKRKLTFSGESEKNMMFRLDAVHSSYDDLWFTIKCLHVSGTKLPGDLLQYLESALDALSFPPNSRSFFPIVLAN</sequence>
<feature type="compositionally biased region" description="Polar residues" evidence="1">
    <location>
        <begin position="150"/>
        <end position="162"/>
    </location>
</feature>
<keyword evidence="2" id="KW-0812">Transmembrane</keyword>
<proteinExistence type="predicted"/>
<keyword evidence="2" id="KW-1133">Transmembrane helix</keyword>
<feature type="compositionally biased region" description="Basic and acidic residues" evidence="1">
    <location>
        <begin position="163"/>
        <end position="181"/>
    </location>
</feature>
<feature type="region of interest" description="Disordered" evidence="1">
    <location>
        <begin position="123"/>
        <end position="187"/>
    </location>
</feature>
<feature type="transmembrane region" description="Helical" evidence="2">
    <location>
        <begin position="88"/>
        <end position="108"/>
    </location>
</feature>
<evidence type="ECO:0000256" key="1">
    <source>
        <dbReference type="SAM" id="MobiDB-lite"/>
    </source>
</evidence>
<feature type="transmembrane region" description="Helical" evidence="2">
    <location>
        <begin position="58"/>
        <end position="82"/>
    </location>
</feature>
<evidence type="ECO:0000256" key="2">
    <source>
        <dbReference type="SAM" id="Phobius"/>
    </source>
</evidence>
<reference evidence="3 4" key="1">
    <citation type="journal article" date="2019" name="Genome Biol. Evol.">
        <title>Nanopore Sequencing Significantly Improves Genome Assembly of the Protozoan Parasite Trypanosoma cruzi.</title>
        <authorList>
            <person name="Diaz-Viraque F."/>
            <person name="Pita S."/>
            <person name="Greif G."/>
            <person name="de Souza R.C.M."/>
            <person name="Iraola G."/>
            <person name="Robello C."/>
        </authorList>
    </citation>
    <scope>NUCLEOTIDE SEQUENCE [LARGE SCALE GENOMIC DNA]</scope>
    <source>
        <strain evidence="3 4">Berenice</strain>
    </source>
</reference>
<dbReference type="EMBL" id="JABDHM010000002">
    <property type="protein sequence ID" value="KAF5226322.1"/>
    <property type="molecule type" value="Genomic_DNA"/>
</dbReference>
<dbReference type="AlphaFoldDB" id="A0A7J6YID4"/>
<evidence type="ECO:0000313" key="4">
    <source>
        <dbReference type="Proteomes" id="UP000583944"/>
    </source>
</evidence>
<protein>
    <submittedName>
        <fullName evidence="3">Uncharacterized protein</fullName>
    </submittedName>
</protein>
<name>A0A7J6YID4_TRYCR</name>
<keyword evidence="2" id="KW-0472">Membrane</keyword>
<accession>A0A7J6YID4</accession>
<gene>
    <name evidence="3" type="ORF">ECC02_000445</name>
</gene>
<dbReference type="VEuPathDB" id="TriTrypDB:BCY84_07495"/>
<organism evidence="3 4">
    <name type="scientific">Trypanosoma cruzi</name>
    <dbReference type="NCBI Taxonomy" id="5693"/>
    <lineage>
        <taxon>Eukaryota</taxon>
        <taxon>Discoba</taxon>
        <taxon>Euglenozoa</taxon>
        <taxon>Kinetoplastea</taxon>
        <taxon>Metakinetoplastina</taxon>
        <taxon>Trypanosomatida</taxon>
        <taxon>Trypanosomatidae</taxon>
        <taxon>Trypanosoma</taxon>
        <taxon>Schizotrypanum</taxon>
    </lineage>
</organism>